<gene>
    <name evidence="1" type="ORF">CKAH01_10935</name>
</gene>
<dbReference type="AlphaFoldDB" id="A0AAE0CY63"/>
<sequence length="448" mass="52657">MDRFSLPRGGSTWDATRGTFCDLLHATQIPRPSDQMLLNCVQNVTILYLDYFCKRLSPFVEILAAFPSLRSIQVPLRDNPMSVAPYSPSNDTFEPLPKSHSHDKLERIKCETPIEPDKLGYWDKTEGHGFYELTRSLREKKVKIWLATSRRAEPWAELVATPDGPRLSYKTDPCICKTWAPHHMAFRYFFHNSWDLCSPQLGFLQKGFYPLGPGGKPMGRHGRRGTFLVPKNMTSIRDRRLKRRDTMPYIPWDIFILIIRILIKEGFSYLSSDKPLHVRLQCREKPYVFWPGSCGDLLSFKLDTEKERLHDDALAQKKRYRALRIPLSICQETRRLVHRRVLQTHVDIHYPTFITNRFLHVYPGAPEFDENVRFLIFLEVDKLYRGGAADCDPESNFMHAVKYPTPRDRLVLEWIWFVHRREKESSTDKTYSEWDKVEAFWEETKVSR</sequence>
<evidence type="ECO:0000313" key="2">
    <source>
        <dbReference type="Proteomes" id="UP001281614"/>
    </source>
</evidence>
<organism evidence="1 2">
    <name type="scientific">Colletotrichum kahawae</name>
    <name type="common">Coffee berry disease fungus</name>
    <dbReference type="NCBI Taxonomy" id="34407"/>
    <lineage>
        <taxon>Eukaryota</taxon>
        <taxon>Fungi</taxon>
        <taxon>Dikarya</taxon>
        <taxon>Ascomycota</taxon>
        <taxon>Pezizomycotina</taxon>
        <taxon>Sordariomycetes</taxon>
        <taxon>Hypocreomycetidae</taxon>
        <taxon>Glomerellales</taxon>
        <taxon>Glomerellaceae</taxon>
        <taxon>Colletotrichum</taxon>
        <taxon>Colletotrichum gloeosporioides species complex</taxon>
    </lineage>
</organism>
<comment type="caution">
    <text evidence="1">The sequence shown here is derived from an EMBL/GenBank/DDBJ whole genome shotgun (WGS) entry which is preliminary data.</text>
</comment>
<dbReference type="EMBL" id="VYYT01000880">
    <property type="protein sequence ID" value="KAK2728463.1"/>
    <property type="molecule type" value="Genomic_DNA"/>
</dbReference>
<accession>A0AAE0CY63</accession>
<reference evidence="1" key="1">
    <citation type="submission" date="2023-02" db="EMBL/GenBank/DDBJ databases">
        <title>Colletotrichum kahawae CIFC_Que2 genome sequencing and assembly.</title>
        <authorList>
            <person name="Baroncelli R."/>
        </authorList>
    </citation>
    <scope>NUCLEOTIDE SEQUENCE</scope>
    <source>
        <strain evidence="1">CIFC_Que2</strain>
    </source>
</reference>
<proteinExistence type="predicted"/>
<evidence type="ECO:0000313" key="1">
    <source>
        <dbReference type="EMBL" id="KAK2728463.1"/>
    </source>
</evidence>
<keyword evidence="2" id="KW-1185">Reference proteome</keyword>
<dbReference type="Proteomes" id="UP001281614">
    <property type="component" value="Unassembled WGS sequence"/>
</dbReference>
<protein>
    <submittedName>
        <fullName evidence="1">Uncharacterized protein</fullName>
    </submittedName>
</protein>
<name>A0AAE0CY63_COLKA</name>